<evidence type="ECO:0000313" key="1">
    <source>
        <dbReference type="EMBL" id="CAG8828968.1"/>
    </source>
</evidence>
<comment type="caution">
    <text evidence="1">The sequence shown here is derived from an EMBL/GenBank/DDBJ whole genome shotgun (WGS) entry which is preliminary data.</text>
</comment>
<protein>
    <submittedName>
        <fullName evidence="1">14037_t:CDS:1</fullName>
    </submittedName>
</protein>
<reference evidence="1" key="1">
    <citation type="submission" date="2021-06" db="EMBL/GenBank/DDBJ databases">
        <authorList>
            <person name="Kallberg Y."/>
            <person name="Tangrot J."/>
            <person name="Rosling A."/>
        </authorList>
    </citation>
    <scope>NUCLEOTIDE SEQUENCE</scope>
    <source>
        <strain evidence="1">MA461A</strain>
    </source>
</reference>
<sequence>NEEEIFRGNGFALKLLYAFTKVHGGEYLRETLQPPINDLLSKPEDFDCDLNPGKYTPAEIERNKINLKATIEIFLNSIYSSNMMPKIVEMKYPLKKYTAVGAFIFLRFFNPAIASPDSENLCKPIDNQRVRRALLSVTRVIQTIANKGANKGVRKESHMSDLNDFIVENGAKMNAFLERISQLPISTPTSELNTIDTPPRRLDDADRRILHKFLHDNLEKMYKELQNRRAKSFGLPNDELAQAAAQANKAT</sequence>
<organism evidence="1 2">
    <name type="scientific">Racocetra persica</name>
    <dbReference type="NCBI Taxonomy" id="160502"/>
    <lineage>
        <taxon>Eukaryota</taxon>
        <taxon>Fungi</taxon>
        <taxon>Fungi incertae sedis</taxon>
        <taxon>Mucoromycota</taxon>
        <taxon>Glomeromycotina</taxon>
        <taxon>Glomeromycetes</taxon>
        <taxon>Diversisporales</taxon>
        <taxon>Gigasporaceae</taxon>
        <taxon>Racocetra</taxon>
    </lineage>
</organism>
<accession>A0ACA9S690</accession>
<dbReference type="EMBL" id="CAJVQC010096402">
    <property type="protein sequence ID" value="CAG8828968.1"/>
    <property type="molecule type" value="Genomic_DNA"/>
</dbReference>
<proteinExistence type="predicted"/>
<feature type="non-terminal residue" evidence="1">
    <location>
        <position position="1"/>
    </location>
</feature>
<name>A0ACA9S690_9GLOM</name>
<evidence type="ECO:0000313" key="2">
    <source>
        <dbReference type="Proteomes" id="UP000789920"/>
    </source>
</evidence>
<keyword evidence="2" id="KW-1185">Reference proteome</keyword>
<dbReference type="Proteomes" id="UP000789920">
    <property type="component" value="Unassembled WGS sequence"/>
</dbReference>
<feature type="non-terminal residue" evidence="1">
    <location>
        <position position="251"/>
    </location>
</feature>
<gene>
    <name evidence="1" type="ORF">RPERSI_LOCUS27380</name>
</gene>